<keyword evidence="3" id="KW-0050">Antiport</keyword>
<feature type="transmembrane region" description="Helical" evidence="8">
    <location>
        <begin position="116"/>
        <end position="138"/>
    </location>
</feature>
<feature type="domain" description="Cation/H+ exchanger transmembrane" evidence="9">
    <location>
        <begin position="13"/>
        <end position="387"/>
    </location>
</feature>
<proteinExistence type="predicted"/>
<dbReference type="InterPro" id="IPR006153">
    <property type="entry name" value="Cation/H_exchanger_TM"/>
</dbReference>
<evidence type="ECO:0000313" key="10">
    <source>
        <dbReference type="EMBL" id="KWX24850.1"/>
    </source>
</evidence>
<keyword evidence="11" id="KW-1185">Reference proteome</keyword>
<dbReference type="GO" id="GO:0005886">
    <property type="term" value="C:plasma membrane"/>
    <property type="evidence" value="ECO:0007669"/>
    <property type="project" value="UniProtKB-SubCell"/>
</dbReference>
<feature type="transmembrane region" description="Helical" evidence="8">
    <location>
        <begin position="336"/>
        <end position="356"/>
    </location>
</feature>
<dbReference type="RefSeq" id="WP_067846973.1">
    <property type="nucleotide sequence ID" value="NZ_LGTW01000004.1"/>
</dbReference>
<dbReference type="STRING" id="59750.AWC31_13725"/>
<gene>
    <name evidence="10" type="ORF">AFM11_08645</name>
</gene>
<evidence type="ECO:0000259" key="9">
    <source>
        <dbReference type="Pfam" id="PF00999"/>
    </source>
</evidence>
<comment type="caution">
    <text evidence="10">The sequence shown here is derived from an EMBL/GenBank/DDBJ whole genome shotgun (WGS) entry which is preliminary data.</text>
</comment>
<feature type="transmembrane region" description="Helical" evidence="8">
    <location>
        <begin position="29"/>
        <end position="49"/>
    </location>
</feature>
<dbReference type="Pfam" id="PF00999">
    <property type="entry name" value="Na_H_Exchanger"/>
    <property type="match status" value="1"/>
</dbReference>
<keyword evidence="5 8" id="KW-1133">Transmembrane helix</keyword>
<dbReference type="Proteomes" id="UP000070612">
    <property type="component" value="Unassembled WGS sequence"/>
</dbReference>
<comment type="subcellular location">
    <subcellularLocation>
        <location evidence="1">Cell membrane</location>
        <topology evidence="1">Multi-pass membrane protein</topology>
    </subcellularLocation>
</comment>
<dbReference type="EMBL" id="LGTW01000004">
    <property type="protein sequence ID" value="KWX24850.1"/>
    <property type="molecule type" value="Genomic_DNA"/>
</dbReference>
<feature type="transmembrane region" description="Helical" evidence="8">
    <location>
        <begin position="277"/>
        <end position="297"/>
    </location>
</feature>
<evidence type="ECO:0000256" key="4">
    <source>
        <dbReference type="ARBA" id="ARBA00022692"/>
    </source>
</evidence>
<evidence type="ECO:0000256" key="7">
    <source>
        <dbReference type="ARBA" id="ARBA00023136"/>
    </source>
</evidence>
<evidence type="ECO:0000256" key="2">
    <source>
        <dbReference type="ARBA" id="ARBA00022448"/>
    </source>
</evidence>
<feature type="transmembrane region" description="Helical" evidence="8">
    <location>
        <begin position="150"/>
        <end position="173"/>
    </location>
</feature>
<feature type="transmembrane region" description="Helical" evidence="8">
    <location>
        <begin position="303"/>
        <end position="324"/>
    </location>
</feature>
<feature type="transmembrane region" description="Helical" evidence="8">
    <location>
        <begin position="368"/>
        <end position="390"/>
    </location>
</feature>
<organism evidence="10 11">
    <name type="scientific">Mycolicibacterium wolinskyi</name>
    <dbReference type="NCBI Taxonomy" id="59750"/>
    <lineage>
        <taxon>Bacteria</taxon>
        <taxon>Bacillati</taxon>
        <taxon>Actinomycetota</taxon>
        <taxon>Actinomycetes</taxon>
        <taxon>Mycobacteriales</taxon>
        <taxon>Mycobacteriaceae</taxon>
        <taxon>Mycolicibacterium</taxon>
    </lineage>
</organism>
<accession>A0A132PR96</accession>
<dbReference type="AlphaFoldDB" id="A0A132PR96"/>
<protein>
    <submittedName>
        <fullName evidence="10">Sodium:proton exchanger</fullName>
    </submittedName>
</protein>
<feature type="transmembrane region" description="Helical" evidence="8">
    <location>
        <begin position="193"/>
        <end position="214"/>
    </location>
</feature>
<dbReference type="GO" id="GO:0015297">
    <property type="term" value="F:antiporter activity"/>
    <property type="evidence" value="ECO:0007669"/>
    <property type="project" value="UniProtKB-KW"/>
</dbReference>
<keyword evidence="2" id="KW-0813">Transport</keyword>
<feature type="transmembrane region" description="Helical" evidence="8">
    <location>
        <begin position="226"/>
        <end position="243"/>
    </location>
</feature>
<sequence>MVLSLVAVSVVLVAWALLSQKLERLRLTAAMILVLAGVAVGFTTQDVLAETLNTDTAEHVAEIILAVLLFVDATEVRGGFFGSDPRSALRMLFIAMPIGLALSVLLGLWLLPGLSWAVLLVIACIVVPIDFAPTSTLLRDERIPERVRGLLNVEAGYNDGIVSPVFLFAVVLAAEHTHARTPLDALAAAVPPAVKALLVGVVVGAALAVLTNAAERRGLMTDQAKRLILVAAPLLSFGLSLGIDGNGFVSAFVCGIAFNYLRSSPTFRAELELVDDVGFLLAAVMWFVFGLTAVVALRTGVPLGLVVFCLLALTVVRILPVLVAMLGSRVSWRERLLLGWLGPRGVTSIVFGLLAFNALGGVAEHTVALVLVVAVLGSVIIHGVGAPAAARAYQRTQTKLAP</sequence>
<feature type="transmembrane region" description="Helical" evidence="8">
    <location>
        <begin position="91"/>
        <end position="110"/>
    </location>
</feature>
<evidence type="ECO:0000256" key="3">
    <source>
        <dbReference type="ARBA" id="ARBA00022449"/>
    </source>
</evidence>
<dbReference type="PATRIC" id="fig|59750.3.peg.5579"/>
<evidence type="ECO:0000256" key="5">
    <source>
        <dbReference type="ARBA" id="ARBA00022989"/>
    </source>
</evidence>
<evidence type="ECO:0000256" key="1">
    <source>
        <dbReference type="ARBA" id="ARBA00004651"/>
    </source>
</evidence>
<evidence type="ECO:0000313" key="11">
    <source>
        <dbReference type="Proteomes" id="UP000070612"/>
    </source>
</evidence>
<reference evidence="10 11" key="1">
    <citation type="submission" date="2015-07" db="EMBL/GenBank/DDBJ databases">
        <title>A draft genome sequence of Mycobacterium wolinskyi.</title>
        <authorList>
            <person name="de Man T.J."/>
            <person name="Perry K.A."/>
            <person name="Coulliette A.D."/>
            <person name="Jensen B."/>
            <person name="Toney N.C."/>
            <person name="Limbago B.M."/>
            <person name="Noble-Wang J."/>
        </authorList>
    </citation>
    <scope>NUCLEOTIDE SEQUENCE [LARGE SCALE GENOMIC DNA]</scope>
    <source>
        <strain evidence="10 11">CDC_01</strain>
    </source>
</reference>
<dbReference type="PANTHER" id="PTHR32507">
    <property type="entry name" value="NA(+)/H(+) ANTIPORTER 1"/>
    <property type="match status" value="1"/>
</dbReference>
<keyword evidence="7 8" id="KW-0472">Membrane</keyword>
<name>A0A132PR96_9MYCO</name>
<dbReference type="GO" id="GO:1902600">
    <property type="term" value="P:proton transmembrane transport"/>
    <property type="evidence" value="ECO:0007669"/>
    <property type="project" value="InterPro"/>
</dbReference>
<evidence type="ECO:0000256" key="6">
    <source>
        <dbReference type="ARBA" id="ARBA00023065"/>
    </source>
</evidence>
<dbReference type="PANTHER" id="PTHR32507:SF8">
    <property type="entry name" value="CNH1P"/>
    <property type="match status" value="1"/>
</dbReference>
<keyword evidence="4 8" id="KW-0812">Transmembrane</keyword>
<keyword evidence="6" id="KW-0406">Ion transport</keyword>
<evidence type="ECO:0000256" key="8">
    <source>
        <dbReference type="SAM" id="Phobius"/>
    </source>
</evidence>